<feature type="transmembrane region" description="Helical" evidence="1">
    <location>
        <begin position="180"/>
        <end position="198"/>
    </location>
</feature>
<evidence type="ECO:0000313" key="3">
    <source>
        <dbReference type="Proteomes" id="UP000177199"/>
    </source>
</evidence>
<dbReference type="AlphaFoldDB" id="A0A1F7HI62"/>
<keyword evidence="1" id="KW-0472">Membrane</keyword>
<gene>
    <name evidence="2" type="ORF">A3F29_03035</name>
</gene>
<feature type="transmembrane region" description="Helical" evidence="1">
    <location>
        <begin position="156"/>
        <end position="173"/>
    </location>
</feature>
<keyword evidence="1" id="KW-0812">Transmembrane</keyword>
<organism evidence="2 3">
    <name type="scientific">Candidatus Roizmanbacteria bacterium RIFCSPHIGHO2_12_FULL_33_9</name>
    <dbReference type="NCBI Taxonomy" id="1802045"/>
    <lineage>
        <taxon>Bacteria</taxon>
        <taxon>Candidatus Roizmaniibacteriota</taxon>
    </lineage>
</organism>
<proteinExistence type="predicted"/>
<accession>A0A1F7HI62</accession>
<feature type="transmembrane region" description="Helical" evidence="1">
    <location>
        <begin position="42"/>
        <end position="73"/>
    </location>
</feature>
<evidence type="ECO:0000313" key="2">
    <source>
        <dbReference type="EMBL" id="OGK30666.1"/>
    </source>
</evidence>
<dbReference type="Proteomes" id="UP000177199">
    <property type="component" value="Unassembled WGS sequence"/>
</dbReference>
<feature type="transmembrane region" description="Helical" evidence="1">
    <location>
        <begin position="85"/>
        <end position="107"/>
    </location>
</feature>
<protein>
    <submittedName>
        <fullName evidence="2">Uncharacterized protein</fullName>
    </submittedName>
</protein>
<evidence type="ECO:0000256" key="1">
    <source>
        <dbReference type="SAM" id="Phobius"/>
    </source>
</evidence>
<feature type="transmembrane region" description="Helical" evidence="1">
    <location>
        <begin position="20"/>
        <end position="36"/>
    </location>
</feature>
<sequence>MITFSTVIIEYSRFSWNPNLLPYFAFLFFYFIYKSQQKHKILWYLLAGAFLSFSIQLHYLALFLIPPTVIFFLVQLLRNRKKIFIIVKGSLLMFSSFIFFSLPLLIFDLRHDFLNFNNFISLSKSSSGVGTDLINTIFESFHIFNSYVFNTQLNTILVYIILFALFAFLIFSLKKKTSISSLLIFFLVTFVGIAIYGGQKFPHYFETVYILYFAVVSYFLAYVSDIKNGRLLIFVFFILYLYINFLGYTFLYKSGNFQIKKAKDVAILIFDNVKASKFTVTSLPGDYSDTTYRYFLEIWGRKPIDKDSLEKADEQFVICERECKPIGDPQWDIAYFGANKQVGVWTINNVKIYKLIRE</sequence>
<dbReference type="EMBL" id="MFZV01000042">
    <property type="protein sequence ID" value="OGK30666.1"/>
    <property type="molecule type" value="Genomic_DNA"/>
</dbReference>
<reference evidence="2 3" key="1">
    <citation type="journal article" date="2016" name="Nat. Commun.">
        <title>Thousands of microbial genomes shed light on interconnected biogeochemical processes in an aquifer system.</title>
        <authorList>
            <person name="Anantharaman K."/>
            <person name="Brown C.T."/>
            <person name="Hug L.A."/>
            <person name="Sharon I."/>
            <person name="Castelle C.J."/>
            <person name="Probst A.J."/>
            <person name="Thomas B.C."/>
            <person name="Singh A."/>
            <person name="Wilkins M.J."/>
            <person name="Karaoz U."/>
            <person name="Brodie E.L."/>
            <person name="Williams K.H."/>
            <person name="Hubbard S.S."/>
            <person name="Banfield J.F."/>
        </authorList>
    </citation>
    <scope>NUCLEOTIDE SEQUENCE [LARGE SCALE GENOMIC DNA]</scope>
</reference>
<comment type="caution">
    <text evidence="2">The sequence shown here is derived from an EMBL/GenBank/DDBJ whole genome shotgun (WGS) entry which is preliminary data.</text>
</comment>
<name>A0A1F7HI62_9BACT</name>
<feature type="transmembrane region" description="Helical" evidence="1">
    <location>
        <begin position="231"/>
        <end position="251"/>
    </location>
</feature>
<feature type="transmembrane region" description="Helical" evidence="1">
    <location>
        <begin position="204"/>
        <end position="224"/>
    </location>
</feature>
<keyword evidence="1" id="KW-1133">Transmembrane helix</keyword>